<name>A0A9I9E688_CUCME</name>
<reference evidence="1" key="1">
    <citation type="submission" date="2023-03" db="UniProtKB">
        <authorList>
            <consortium name="EnsemblPlants"/>
        </authorList>
    </citation>
    <scope>IDENTIFICATION</scope>
</reference>
<dbReference type="AlphaFoldDB" id="A0A9I9E688"/>
<dbReference type="Gramene" id="MELO3C029328.2.1">
    <property type="protein sequence ID" value="MELO3C029328.2.1"/>
    <property type="gene ID" value="MELO3C029328.2"/>
</dbReference>
<protein>
    <submittedName>
        <fullName evidence="1">Uncharacterized protein</fullName>
    </submittedName>
</protein>
<organism evidence="1">
    <name type="scientific">Cucumis melo</name>
    <name type="common">Muskmelon</name>
    <dbReference type="NCBI Taxonomy" id="3656"/>
    <lineage>
        <taxon>Eukaryota</taxon>
        <taxon>Viridiplantae</taxon>
        <taxon>Streptophyta</taxon>
        <taxon>Embryophyta</taxon>
        <taxon>Tracheophyta</taxon>
        <taxon>Spermatophyta</taxon>
        <taxon>Magnoliopsida</taxon>
        <taxon>eudicotyledons</taxon>
        <taxon>Gunneridae</taxon>
        <taxon>Pentapetalae</taxon>
        <taxon>rosids</taxon>
        <taxon>fabids</taxon>
        <taxon>Cucurbitales</taxon>
        <taxon>Cucurbitaceae</taxon>
        <taxon>Benincaseae</taxon>
        <taxon>Cucumis</taxon>
    </lineage>
</organism>
<accession>A0A9I9E688</accession>
<dbReference type="EnsemblPlants" id="MELO3C029328.2.1">
    <property type="protein sequence ID" value="MELO3C029328.2.1"/>
    <property type="gene ID" value="MELO3C029328.2"/>
</dbReference>
<sequence length="105" mass="12051">MLECDQSTTLARTRMIYGPVTLKGLNEGTRDMSKYKWSYKKFVRILEGFLLLRGLHSDSDITMKLCVEAALCHNRNLSNTIVRHLFYSVNKSAAQYSKFVDKLAV</sequence>
<evidence type="ECO:0000313" key="1">
    <source>
        <dbReference type="EnsemblPlants" id="MELO3C029328.2.1"/>
    </source>
</evidence>
<proteinExistence type="predicted"/>